<reference evidence="1 2" key="1">
    <citation type="submission" date="2020-07" db="EMBL/GenBank/DDBJ databases">
        <title>Genomic Encyclopedia of Type Strains, Phase IV (KMG-V): Genome sequencing to study the core and pangenomes of soil and plant-associated prokaryotes.</title>
        <authorList>
            <person name="Whitman W."/>
        </authorList>
    </citation>
    <scope>NUCLEOTIDE SEQUENCE [LARGE SCALE GENOMIC DNA]</scope>
    <source>
        <strain evidence="1 2">AN3</strain>
    </source>
</reference>
<sequence>MDGSWFDKLTMRERVGCKIIHHRCRIELPAILTLPHGELVEPRTTHYRDAERLMAGADRNRRSTTILNGAFPRLFS</sequence>
<gene>
    <name evidence="1" type="ORF">FHW16_002414</name>
</gene>
<dbReference type="AlphaFoldDB" id="A0A839EII6"/>
<name>A0A839EII6_9HYPH</name>
<comment type="caution">
    <text evidence="1">The sequence shown here is derived from an EMBL/GenBank/DDBJ whole genome shotgun (WGS) entry which is preliminary data.</text>
</comment>
<dbReference type="Proteomes" id="UP000549052">
    <property type="component" value="Unassembled WGS sequence"/>
</dbReference>
<dbReference type="EMBL" id="JACGXN010000002">
    <property type="protein sequence ID" value="MBA8878702.1"/>
    <property type="molecule type" value="Genomic_DNA"/>
</dbReference>
<organism evidence="1 2">
    <name type="scientific">Phyllobacterium myrsinacearum</name>
    <dbReference type="NCBI Taxonomy" id="28101"/>
    <lineage>
        <taxon>Bacteria</taxon>
        <taxon>Pseudomonadati</taxon>
        <taxon>Pseudomonadota</taxon>
        <taxon>Alphaproteobacteria</taxon>
        <taxon>Hyphomicrobiales</taxon>
        <taxon>Phyllobacteriaceae</taxon>
        <taxon>Phyllobacterium</taxon>
    </lineage>
</organism>
<proteinExistence type="predicted"/>
<evidence type="ECO:0000313" key="1">
    <source>
        <dbReference type="EMBL" id="MBA8878702.1"/>
    </source>
</evidence>
<evidence type="ECO:0000313" key="2">
    <source>
        <dbReference type="Proteomes" id="UP000549052"/>
    </source>
</evidence>
<keyword evidence="2" id="KW-1185">Reference proteome</keyword>
<protein>
    <submittedName>
        <fullName evidence="1">Uncharacterized protein</fullName>
    </submittedName>
</protein>
<accession>A0A839EII6</accession>